<evidence type="ECO:0000313" key="3">
    <source>
        <dbReference type="Proteomes" id="UP001575105"/>
    </source>
</evidence>
<dbReference type="InterPro" id="IPR038076">
    <property type="entry name" value="MgtE_N_sf"/>
</dbReference>
<reference evidence="2 3" key="1">
    <citation type="submission" date="2024-08" db="EMBL/GenBank/DDBJ databases">
        <title>Whole-genome sequencing of halo(alkali)philic microorganisms from hypersaline lakes.</title>
        <authorList>
            <person name="Sorokin D.Y."/>
            <person name="Merkel A.Y."/>
            <person name="Messina E."/>
            <person name="Yakimov M."/>
        </authorList>
    </citation>
    <scope>NUCLEOTIDE SEQUENCE [LARGE SCALE GENOMIC DNA]</scope>
    <source>
        <strain evidence="2 3">AB-hyl4</strain>
    </source>
</reference>
<keyword evidence="3" id="KW-1185">Reference proteome</keyword>
<evidence type="ECO:0000313" key="2">
    <source>
        <dbReference type="EMBL" id="MFA9479409.1"/>
    </source>
</evidence>
<organism evidence="2 3">
    <name type="scientific">Natronomicrosphaera hydrolytica</name>
    <dbReference type="NCBI Taxonomy" id="3242702"/>
    <lineage>
        <taxon>Bacteria</taxon>
        <taxon>Pseudomonadati</taxon>
        <taxon>Planctomycetota</taxon>
        <taxon>Phycisphaerae</taxon>
        <taxon>Phycisphaerales</taxon>
        <taxon>Phycisphaeraceae</taxon>
        <taxon>Natronomicrosphaera</taxon>
    </lineage>
</organism>
<comment type="caution">
    <text evidence="2">The sequence shown here is derived from an EMBL/GenBank/DDBJ whole genome shotgun (WGS) entry which is preliminary data.</text>
</comment>
<dbReference type="EMBL" id="JBGUBD010000008">
    <property type="protein sequence ID" value="MFA9479409.1"/>
    <property type="molecule type" value="Genomic_DNA"/>
</dbReference>
<accession>A0ABV4UA64</accession>
<feature type="domain" description="Magnesium transporter MgtE intracellular" evidence="1">
    <location>
        <begin position="26"/>
        <end position="77"/>
    </location>
</feature>
<dbReference type="SUPFAM" id="SSF158791">
    <property type="entry name" value="MgtE N-terminal domain-like"/>
    <property type="match status" value="1"/>
</dbReference>
<name>A0ABV4UA64_9BACT</name>
<dbReference type="Proteomes" id="UP001575105">
    <property type="component" value="Unassembled WGS sequence"/>
</dbReference>
<evidence type="ECO:0000259" key="1">
    <source>
        <dbReference type="Pfam" id="PF03448"/>
    </source>
</evidence>
<dbReference type="Gene3D" id="1.25.60.10">
    <property type="entry name" value="MgtE N-terminal domain-like"/>
    <property type="match status" value="1"/>
</dbReference>
<dbReference type="InterPro" id="IPR006668">
    <property type="entry name" value="Mg_transptr_MgtE_intracell_dom"/>
</dbReference>
<dbReference type="Pfam" id="PF03448">
    <property type="entry name" value="MgtE_N"/>
    <property type="match status" value="1"/>
</dbReference>
<dbReference type="RefSeq" id="WP_425346328.1">
    <property type="nucleotide sequence ID" value="NZ_JBGUBD010000008.1"/>
</dbReference>
<protein>
    <submittedName>
        <fullName evidence="2">Magnesium transporter MgtE N-terminal domain-containing protein</fullName>
    </submittedName>
</protein>
<proteinExistence type="predicted"/>
<sequence>MGPQSLKGASAEPMLYAQHQSPCLNEAFDNREVATLLEHVAADDRMDLIQELPPEQQRAILAEMAEPERRETERLLTHLGLEVGVTAISWEVAQTHDEELSSS</sequence>
<gene>
    <name evidence="2" type="ORF">ACERK3_14055</name>
</gene>